<feature type="compositionally biased region" description="Polar residues" evidence="1">
    <location>
        <begin position="203"/>
        <end position="221"/>
    </location>
</feature>
<evidence type="ECO:0000256" key="1">
    <source>
        <dbReference type="SAM" id="MobiDB-lite"/>
    </source>
</evidence>
<dbReference type="AlphaFoldDB" id="A0A2N5VFH7"/>
<dbReference type="Proteomes" id="UP000235392">
    <property type="component" value="Unassembled WGS sequence"/>
</dbReference>
<evidence type="ECO:0000313" key="3">
    <source>
        <dbReference type="Proteomes" id="UP000235392"/>
    </source>
</evidence>
<sequence>MVIILPGHKIPLVMLDSGKISFATTIATPPPKPIFSGFAKWRITLRPHSPLSRLNQRTSSRNNVQDTSSPNLYPDDFETPPPSPSSREPPPPYEQVVPNPHHWPPTLHRHPTLEQAQQPPQREAHGKPHINKRHISRHHTGHQTSGRCWSTPFTRKQQARPCQYPAHAATSAQVASLFVDARLSQKRTEPPSDAAEPPAKRPATTTDTLNTTSPGPSSVIHSLSREGIADPAAGGSKKRMNSPSPDSDEPEKRPRKSARSESQVEDTDSSDDDTTPTFSMLEKQSACHALKGPNRDLDFAALKRRADIGVLAHPSVLRTFLGILGNRALLYDRSATQRPPEDPTDRYVLDVASSYWEEYIPGLLHTKFMQVVNSYRRHGGWAALQGMMCRSTERLPHGKFDFKRTVADGVSRLHQTIIDSIKAVKPNDGVPPRGT</sequence>
<feature type="compositionally biased region" description="Pro residues" evidence="1">
    <location>
        <begin position="79"/>
        <end position="93"/>
    </location>
</feature>
<proteinExistence type="predicted"/>
<feature type="region of interest" description="Disordered" evidence="1">
    <location>
        <begin position="49"/>
        <end position="129"/>
    </location>
</feature>
<organism evidence="2 3">
    <name type="scientific">Puccinia coronata f. sp. avenae</name>
    <dbReference type="NCBI Taxonomy" id="200324"/>
    <lineage>
        <taxon>Eukaryota</taxon>
        <taxon>Fungi</taxon>
        <taxon>Dikarya</taxon>
        <taxon>Basidiomycota</taxon>
        <taxon>Pucciniomycotina</taxon>
        <taxon>Pucciniomycetes</taxon>
        <taxon>Pucciniales</taxon>
        <taxon>Pucciniaceae</taxon>
        <taxon>Puccinia</taxon>
    </lineage>
</organism>
<protein>
    <submittedName>
        <fullName evidence="2">Uncharacterized protein</fullName>
    </submittedName>
</protein>
<feature type="region of interest" description="Disordered" evidence="1">
    <location>
        <begin position="184"/>
        <end position="277"/>
    </location>
</feature>
<comment type="caution">
    <text evidence="2">The sequence shown here is derived from an EMBL/GenBank/DDBJ whole genome shotgun (WGS) entry which is preliminary data.</text>
</comment>
<name>A0A2N5VFH7_9BASI</name>
<feature type="compositionally biased region" description="Acidic residues" evidence="1">
    <location>
        <begin position="263"/>
        <end position="274"/>
    </location>
</feature>
<reference evidence="2 3" key="1">
    <citation type="submission" date="2017-11" db="EMBL/GenBank/DDBJ databases">
        <title>De novo assembly and phasing of dikaryotic genomes from two isolates of Puccinia coronata f. sp. avenae, the causal agent of oat crown rust.</title>
        <authorList>
            <person name="Miller M.E."/>
            <person name="Zhang Y."/>
            <person name="Omidvar V."/>
            <person name="Sperschneider J."/>
            <person name="Schwessinger B."/>
            <person name="Raley C."/>
            <person name="Palmer J.M."/>
            <person name="Garnica D."/>
            <person name="Upadhyaya N."/>
            <person name="Rathjen J."/>
            <person name="Taylor J.M."/>
            <person name="Park R.F."/>
            <person name="Dodds P.N."/>
            <person name="Hirsch C.D."/>
            <person name="Kianian S.F."/>
            <person name="Figueroa M."/>
        </authorList>
    </citation>
    <scope>NUCLEOTIDE SEQUENCE [LARGE SCALE GENOMIC DNA]</scope>
    <source>
        <strain evidence="2">12SD80</strain>
    </source>
</reference>
<accession>A0A2N5VFH7</accession>
<dbReference type="EMBL" id="PGCI01000021">
    <property type="protein sequence ID" value="PLW48741.1"/>
    <property type="molecule type" value="Genomic_DNA"/>
</dbReference>
<evidence type="ECO:0000313" key="2">
    <source>
        <dbReference type="EMBL" id="PLW48741.1"/>
    </source>
</evidence>
<gene>
    <name evidence="2" type="ORF">PCASD_03246</name>
</gene>
<feature type="compositionally biased region" description="Polar residues" evidence="1">
    <location>
        <begin position="52"/>
        <end position="71"/>
    </location>
</feature>